<dbReference type="Proteomes" id="UP000299102">
    <property type="component" value="Unassembled WGS sequence"/>
</dbReference>
<dbReference type="EMBL" id="BGZK01000105">
    <property type="protein sequence ID" value="GBP19207.1"/>
    <property type="molecule type" value="Genomic_DNA"/>
</dbReference>
<dbReference type="AlphaFoldDB" id="A0A4C1TYW6"/>
<organism evidence="1 2">
    <name type="scientific">Eumeta variegata</name>
    <name type="common">Bagworm moth</name>
    <name type="synonym">Eumeta japonica</name>
    <dbReference type="NCBI Taxonomy" id="151549"/>
    <lineage>
        <taxon>Eukaryota</taxon>
        <taxon>Metazoa</taxon>
        <taxon>Ecdysozoa</taxon>
        <taxon>Arthropoda</taxon>
        <taxon>Hexapoda</taxon>
        <taxon>Insecta</taxon>
        <taxon>Pterygota</taxon>
        <taxon>Neoptera</taxon>
        <taxon>Endopterygota</taxon>
        <taxon>Lepidoptera</taxon>
        <taxon>Glossata</taxon>
        <taxon>Ditrysia</taxon>
        <taxon>Tineoidea</taxon>
        <taxon>Psychidae</taxon>
        <taxon>Oiketicinae</taxon>
        <taxon>Eumeta</taxon>
    </lineage>
</organism>
<protein>
    <submittedName>
        <fullName evidence="1">Uncharacterized protein</fullName>
    </submittedName>
</protein>
<evidence type="ECO:0000313" key="2">
    <source>
        <dbReference type="Proteomes" id="UP000299102"/>
    </source>
</evidence>
<name>A0A4C1TYW6_EUMVA</name>
<sequence length="106" mass="12362">MFSAPNKILAVEYWYQIFQFPGLEKFVNFLHCDHTPTRSITPPFPLCLVDILPPPLEYETYLNSGTHDNVLRHGSLFPCLLRHRASELLRHRPDNEPRRPTDSGFD</sequence>
<keyword evidence="2" id="KW-1185">Reference proteome</keyword>
<evidence type="ECO:0000313" key="1">
    <source>
        <dbReference type="EMBL" id="GBP19207.1"/>
    </source>
</evidence>
<reference evidence="1 2" key="1">
    <citation type="journal article" date="2019" name="Commun. Biol.">
        <title>The bagworm genome reveals a unique fibroin gene that provides high tensile strength.</title>
        <authorList>
            <person name="Kono N."/>
            <person name="Nakamura H."/>
            <person name="Ohtoshi R."/>
            <person name="Tomita M."/>
            <person name="Numata K."/>
            <person name="Arakawa K."/>
        </authorList>
    </citation>
    <scope>NUCLEOTIDE SEQUENCE [LARGE SCALE GENOMIC DNA]</scope>
</reference>
<comment type="caution">
    <text evidence="1">The sequence shown here is derived from an EMBL/GenBank/DDBJ whole genome shotgun (WGS) entry which is preliminary data.</text>
</comment>
<gene>
    <name evidence="1" type="ORF">EVAR_11529_1</name>
</gene>
<proteinExistence type="predicted"/>
<accession>A0A4C1TYW6</accession>